<comment type="caution">
    <text evidence="1">The sequence shown here is derived from an EMBL/GenBank/DDBJ whole genome shotgun (WGS) entry which is preliminary data.</text>
</comment>
<evidence type="ECO:0000313" key="1">
    <source>
        <dbReference type="EMBL" id="MBB5790304.1"/>
    </source>
</evidence>
<sequence length="308" mass="34380">MMAEQSTDLGATWPRLKLADWADTRDTLHLWTQIVGKIRMAHAPMANHWWHVTLYVSARGLTTSAIPYRGGTFDIEFDFVDHQLHIRTSDGRRRGVPLAPKPVAAFYAETMDALSELGIPTRIHAVPNEVDPAIPFAQDHEHSSYDSRAVELFWRQLLRADRALTEFRSGFVGKVSPVHFFWGAMDLACTRFSGRSAPPHPGGAPNCPDWVMREGYSHELASFGFWPGGGEEGAFYAYAYPEPDGYADHPIRPSDASYANGEYLLPYEAVATAPDPDRALNEFLETTYNAAADLGGWDRATLEHSWNA</sequence>
<reference evidence="1 2" key="1">
    <citation type="submission" date="2020-08" db="EMBL/GenBank/DDBJ databases">
        <title>Sequencing the genomes of 1000 actinobacteria strains.</title>
        <authorList>
            <person name="Klenk H.-P."/>
        </authorList>
    </citation>
    <scope>NUCLEOTIDE SEQUENCE [LARGE SCALE GENOMIC DNA]</scope>
    <source>
        <strain evidence="1 2">DSM 102122</strain>
    </source>
</reference>
<evidence type="ECO:0000313" key="2">
    <source>
        <dbReference type="Proteomes" id="UP000542813"/>
    </source>
</evidence>
<dbReference type="InterPro" id="IPR046038">
    <property type="entry name" value="DUF5996"/>
</dbReference>
<name>A0A7W9LNI6_9ACTN</name>
<dbReference type="AlphaFoldDB" id="A0A7W9LNI6"/>
<proteinExistence type="predicted"/>
<dbReference type="Pfam" id="PF19459">
    <property type="entry name" value="DUF5996"/>
    <property type="match status" value="1"/>
</dbReference>
<dbReference type="Proteomes" id="UP000542813">
    <property type="component" value="Unassembled WGS sequence"/>
</dbReference>
<protein>
    <recommendedName>
        <fullName evidence="3">Ava_C0101 and related proteins</fullName>
    </recommendedName>
</protein>
<keyword evidence="2" id="KW-1185">Reference proteome</keyword>
<evidence type="ECO:0008006" key="3">
    <source>
        <dbReference type="Google" id="ProtNLM"/>
    </source>
</evidence>
<dbReference type="EMBL" id="JACHMM010000001">
    <property type="protein sequence ID" value="MBB5790304.1"/>
    <property type="molecule type" value="Genomic_DNA"/>
</dbReference>
<accession>A0A7W9LNI6</accession>
<gene>
    <name evidence="1" type="ORF">HD601_004879</name>
</gene>
<organism evidence="1 2">
    <name type="scientific">Jiangella mangrovi</name>
    <dbReference type="NCBI Taxonomy" id="1524084"/>
    <lineage>
        <taxon>Bacteria</taxon>
        <taxon>Bacillati</taxon>
        <taxon>Actinomycetota</taxon>
        <taxon>Actinomycetes</taxon>
        <taxon>Jiangellales</taxon>
        <taxon>Jiangellaceae</taxon>
        <taxon>Jiangella</taxon>
    </lineage>
</organism>